<dbReference type="Proteomes" id="UP001596111">
    <property type="component" value="Unassembled WGS sequence"/>
</dbReference>
<dbReference type="EMBL" id="JBHSNG010000023">
    <property type="protein sequence ID" value="MFC5582751.1"/>
    <property type="molecule type" value="Genomic_DNA"/>
</dbReference>
<keyword evidence="1" id="KW-0808">Transferase</keyword>
<evidence type="ECO:0000259" key="3">
    <source>
        <dbReference type="Pfam" id="PF07167"/>
    </source>
</evidence>
<dbReference type="PANTHER" id="PTHR36837">
    <property type="entry name" value="POLY(3-HYDROXYALKANOATE) POLYMERASE SUBUNIT PHAC"/>
    <property type="match status" value="1"/>
</dbReference>
<dbReference type="RefSeq" id="WP_377329134.1">
    <property type="nucleotide sequence ID" value="NZ_JBHSNG010000023.1"/>
</dbReference>
<evidence type="ECO:0000256" key="2">
    <source>
        <dbReference type="ARBA" id="ARBA00023315"/>
    </source>
</evidence>
<dbReference type="Pfam" id="PF12551">
    <property type="entry name" value="PHBC_N"/>
    <property type="match status" value="1"/>
</dbReference>
<sequence length="587" mass="64628">MNKRTIPLPDPPVSVGTITHPLPTASVHLDPDSAIHAAEAGLTLGVSPTAIWLAYLDWSSHLANAPFRRLALTQAAVEQFARWAQALTGKQVIEADPRDHRFDDPAWKQPPFRMLQQSFLLLEDWWTRAAEPANGVSPHNARIVSFATRQGLDTLSPSNFLWLNPEAIDATLQQSGGNLVTGTQAWLDDVQREWGGASADHALEVGRDLAITPGKVVFRNELIELIQYTPTTGMVRPEPVLVVPAWIMKYYILDLSPDNSLIRYLVSEGYTVFAISWRNPDASMRDVSFDDYRVKGPMAALDAVQSITGARRIHGCGYCLGGTLLTIAAAAMARDGDGRLASLSLLAAQTDFSEAGELQLFISEDQLSFLDDLMAGQGYLDSRQMAGAFQMLRSNDLVWSRMVNNYLLGRPSPTTDLMTWNADGTRMPARMHGEYLRWMYLENRLAEGRLLADGRPVSVADIKLPIFLVGTETDHVAPWHSVYKMHLLNDGEITFVLTSGGHNAGIVSEPGHPHRHFRLGQRKAEGNYVGPDEWFAATPVNDGSWWPNWVAWLDQRSASPVSPPALGNPAAGYPVLSAAPGSYVLEH</sequence>
<comment type="caution">
    <text evidence="5">The sequence shown here is derived from an EMBL/GenBank/DDBJ whole genome shotgun (WGS) entry which is preliminary data.</text>
</comment>
<gene>
    <name evidence="5" type="ORF">ACFPPB_16645</name>
</gene>
<evidence type="ECO:0000259" key="4">
    <source>
        <dbReference type="Pfam" id="PF12551"/>
    </source>
</evidence>
<keyword evidence="6" id="KW-1185">Reference proteome</keyword>
<dbReference type="InterPro" id="IPR010941">
    <property type="entry name" value="PhaC_N"/>
</dbReference>
<dbReference type="InterPro" id="IPR051321">
    <property type="entry name" value="PHA/PHB_synthase"/>
</dbReference>
<organism evidence="5 6">
    <name type="scientific">Rhodanobacter terrae</name>
    <dbReference type="NCBI Taxonomy" id="418647"/>
    <lineage>
        <taxon>Bacteria</taxon>
        <taxon>Pseudomonadati</taxon>
        <taxon>Pseudomonadota</taxon>
        <taxon>Gammaproteobacteria</taxon>
        <taxon>Lysobacterales</taxon>
        <taxon>Rhodanobacteraceae</taxon>
        <taxon>Rhodanobacter</taxon>
    </lineage>
</organism>
<dbReference type="Gene3D" id="3.40.50.1820">
    <property type="entry name" value="alpha/beta hydrolase"/>
    <property type="match status" value="1"/>
</dbReference>
<dbReference type="Pfam" id="PF07167">
    <property type="entry name" value="PhaC_N"/>
    <property type="match status" value="1"/>
</dbReference>
<evidence type="ECO:0000256" key="1">
    <source>
        <dbReference type="ARBA" id="ARBA00022679"/>
    </source>
</evidence>
<protein>
    <submittedName>
        <fullName evidence="5">PHA/PHB synthase family protein</fullName>
    </submittedName>
</protein>
<name>A0ABW0T069_9GAMM</name>
<keyword evidence="2" id="KW-0012">Acyltransferase</keyword>
<accession>A0ABW0T069</accession>
<feature type="domain" description="Poly-beta-hydroxybutyrate polymerase N-terminal" evidence="4">
    <location>
        <begin position="32"/>
        <end position="68"/>
    </location>
</feature>
<proteinExistence type="predicted"/>
<dbReference type="PANTHER" id="PTHR36837:SF5">
    <property type="entry name" value="POLY-3-HYDROXYBUTYRATE SYNTHASE"/>
    <property type="match status" value="1"/>
</dbReference>
<dbReference type="InterPro" id="IPR022211">
    <property type="entry name" value="PHBC_N"/>
</dbReference>
<evidence type="ECO:0000313" key="5">
    <source>
        <dbReference type="EMBL" id="MFC5582751.1"/>
    </source>
</evidence>
<feature type="domain" description="Poly-beta-hydroxybutyrate polymerase N-terminal" evidence="3">
    <location>
        <begin position="98"/>
        <end position="265"/>
    </location>
</feature>
<dbReference type="SUPFAM" id="SSF53474">
    <property type="entry name" value="alpha/beta-Hydrolases"/>
    <property type="match status" value="1"/>
</dbReference>
<reference evidence="6" key="1">
    <citation type="journal article" date="2019" name="Int. J. Syst. Evol. Microbiol.">
        <title>The Global Catalogue of Microorganisms (GCM) 10K type strain sequencing project: providing services to taxonomists for standard genome sequencing and annotation.</title>
        <authorList>
            <consortium name="The Broad Institute Genomics Platform"/>
            <consortium name="The Broad Institute Genome Sequencing Center for Infectious Disease"/>
            <person name="Wu L."/>
            <person name="Ma J."/>
        </authorList>
    </citation>
    <scope>NUCLEOTIDE SEQUENCE [LARGE SCALE GENOMIC DNA]</scope>
    <source>
        <strain evidence="6">CGMCC 1.13587</strain>
    </source>
</reference>
<evidence type="ECO:0000313" key="6">
    <source>
        <dbReference type="Proteomes" id="UP001596111"/>
    </source>
</evidence>
<dbReference type="InterPro" id="IPR029058">
    <property type="entry name" value="AB_hydrolase_fold"/>
</dbReference>